<feature type="domain" description="Rad21/Rec8-like protein C-terminal eukaryotic" evidence="5">
    <location>
        <begin position="548"/>
        <end position="586"/>
    </location>
</feature>
<comment type="similarity">
    <text evidence="2">Belongs to the rad21 family.</text>
</comment>
<dbReference type="Pfam" id="PF04824">
    <property type="entry name" value="Rad21_Rec8"/>
    <property type="match status" value="1"/>
</dbReference>
<protein>
    <submittedName>
        <fullName evidence="7">Sister chromatid cohesion protein 1</fullName>
    </submittedName>
</protein>
<feature type="domain" description="Rad21/Rec8-like protein N-terminal" evidence="6">
    <location>
        <begin position="1"/>
        <end position="103"/>
    </location>
</feature>
<evidence type="ECO:0000256" key="3">
    <source>
        <dbReference type="ARBA" id="ARBA00023242"/>
    </source>
</evidence>
<dbReference type="Proteomes" id="UP001274830">
    <property type="component" value="Unassembled WGS sequence"/>
</dbReference>
<dbReference type="PANTHER" id="PTHR12585:SF69">
    <property type="entry name" value="FI11703P"/>
    <property type="match status" value="1"/>
</dbReference>
<feature type="region of interest" description="Disordered" evidence="4">
    <location>
        <begin position="625"/>
        <end position="648"/>
    </location>
</feature>
<keyword evidence="8" id="KW-1185">Reference proteome</keyword>
<dbReference type="GeneID" id="89968116"/>
<reference evidence="7" key="1">
    <citation type="submission" date="2023-07" db="EMBL/GenBank/DDBJ databases">
        <title>Black Yeasts Isolated from many extreme environments.</title>
        <authorList>
            <person name="Coleine C."/>
            <person name="Stajich J.E."/>
            <person name="Selbmann L."/>
        </authorList>
    </citation>
    <scope>NUCLEOTIDE SEQUENCE</scope>
    <source>
        <strain evidence="7">CCFEE 5485</strain>
    </source>
</reference>
<gene>
    <name evidence="7" type="primary">MCD1</name>
    <name evidence="7" type="ORF">LTR78_010789</name>
</gene>
<evidence type="ECO:0000259" key="6">
    <source>
        <dbReference type="Pfam" id="PF04825"/>
    </source>
</evidence>
<name>A0AAE0TPF2_9PEZI</name>
<evidence type="ECO:0000256" key="4">
    <source>
        <dbReference type="SAM" id="MobiDB-lite"/>
    </source>
</evidence>
<keyword evidence="3" id="KW-0539">Nucleus</keyword>
<sequence length="734" mass="81024">MFYSESLLAKNGPLARVWLASNLERKLSKQNILSEKIDTKVKDIIGTGQAPIALRLSGQLLLGVVRIYSRKARYLLDDCNEALVKIKLAFRPGNVDNDMPLHQAHGANNNALPLPDTITDLELFAPLPDPDELLRGPGSRHGGRDPTLLDFGTSQLLPESQTPSRRQKQSAFLEDIDLDLDLGLELGDVPVRSTPGIEDRSIEIGRRAATPKRDEPTLLEDDDLGLDMGFDDTIARKSSLPPLPMDDGFMPTIEDDMPMDGMDDATAQANDAAFARIAAAAERRRDSASPLSSLRSSAERELEQTFQLGQGVAEEDDPTVVQAAQRVKRRRVMRQDLETELHNKQIKQQQMDTSAITKAPSFLPRDPVLLQLMEMQRNGTFVSNLMGDGMMQGWAPELRGILSLEIVRKAGDKKRKRDSGVADVQTPSDRQETPRIELPQEDEGFQMDPGADPTLRSDGVGPLLMSDGFQIPPADDLEQPLEDDDELYAGSPAAPFDITEAPLLHPSQSGLVSLGTKNAVHLLRDHFAPGHSATATEPPTPSKRVKSEALFTDLCPVATTSRQDATKMFFELLVLGTKDAIKVEQDTKELGLPIRVRGKRGLWGEWASREAGGEIAGQIVEEVEAEAKDSPPSNGIVPPRSKTQGIEDKPRAGRIKWTDDLRVALALMFEEYNANTKRVHEVLIAMFEDYLAEYGITADAVKKNTLYAQFREKDKLARSWQSAIMVLPWCRSST</sequence>
<dbReference type="InterPro" id="IPR039781">
    <property type="entry name" value="Rad21/Rec8-like"/>
</dbReference>
<dbReference type="GO" id="GO:0005634">
    <property type="term" value="C:nucleus"/>
    <property type="evidence" value="ECO:0007669"/>
    <property type="project" value="UniProtKB-SubCell"/>
</dbReference>
<dbReference type="PANTHER" id="PTHR12585">
    <property type="entry name" value="SCC1 / RAD21 FAMILY MEMBER"/>
    <property type="match status" value="1"/>
</dbReference>
<proteinExistence type="inferred from homology"/>
<accession>A0AAE0TPF2</accession>
<dbReference type="Gene3D" id="1.10.10.580">
    <property type="entry name" value="Structural maintenance of chromosome 1. Chain E"/>
    <property type="match status" value="1"/>
</dbReference>
<dbReference type="InterPro" id="IPR036390">
    <property type="entry name" value="WH_DNA-bd_sf"/>
</dbReference>
<feature type="compositionally biased region" description="Polar residues" evidence="4">
    <location>
        <begin position="152"/>
        <end position="164"/>
    </location>
</feature>
<dbReference type="Pfam" id="PF04825">
    <property type="entry name" value="Rad21_Rec8_N"/>
    <property type="match status" value="1"/>
</dbReference>
<dbReference type="GO" id="GO:0007064">
    <property type="term" value="P:mitotic sister chromatid cohesion"/>
    <property type="evidence" value="ECO:0007669"/>
    <property type="project" value="TreeGrafter"/>
</dbReference>
<feature type="region of interest" description="Disordered" evidence="4">
    <location>
        <begin position="129"/>
        <end position="169"/>
    </location>
</feature>
<evidence type="ECO:0000256" key="2">
    <source>
        <dbReference type="ARBA" id="ARBA00009870"/>
    </source>
</evidence>
<dbReference type="GO" id="GO:1990414">
    <property type="term" value="P:replication-born double-strand break repair via sister chromatid exchange"/>
    <property type="evidence" value="ECO:0007669"/>
    <property type="project" value="TreeGrafter"/>
</dbReference>
<comment type="caution">
    <text evidence="7">The sequence shown here is derived from an EMBL/GenBank/DDBJ whole genome shotgun (WGS) entry which is preliminary data.</text>
</comment>
<dbReference type="RefSeq" id="XP_064688869.1">
    <property type="nucleotide sequence ID" value="XM_064843555.1"/>
</dbReference>
<organism evidence="7 8">
    <name type="scientific">Recurvomyces mirabilis</name>
    <dbReference type="NCBI Taxonomy" id="574656"/>
    <lineage>
        <taxon>Eukaryota</taxon>
        <taxon>Fungi</taxon>
        <taxon>Dikarya</taxon>
        <taxon>Ascomycota</taxon>
        <taxon>Pezizomycotina</taxon>
        <taxon>Dothideomycetes</taxon>
        <taxon>Dothideomycetidae</taxon>
        <taxon>Mycosphaerellales</taxon>
        <taxon>Teratosphaeriaceae</taxon>
        <taxon>Recurvomyces</taxon>
    </lineage>
</organism>
<dbReference type="InterPro" id="IPR006910">
    <property type="entry name" value="Rad21_Rec8_N"/>
</dbReference>
<dbReference type="SUPFAM" id="SSF46785">
    <property type="entry name" value="Winged helix' DNA-binding domain"/>
    <property type="match status" value="1"/>
</dbReference>
<comment type="subcellular location">
    <subcellularLocation>
        <location evidence="1">Nucleus</location>
    </subcellularLocation>
</comment>
<dbReference type="GO" id="GO:0030892">
    <property type="term" value="C:mitotic cohesin complex"/>
    <property type="evidence" value="ECO:0007669"/>
    <property type="project" value="TreeGrafter"/>
</dbReference>
<evidence type="ECO:0000259" key="5">
    <source>
        <dbReference type="Pfam" id="PF04824"/>
    </source>
</evidence>
<dbReference type="InterPro" id="IPR006909">
    <property type="entry name" value="Rad21/Rec8_C_eu"/>
</dbReference>
<dbReference type="CDD" id="cd21788">
    <property type="entry name" value="Rad21_Rec8_M_SpRad21p-like"/>
    <property type="match status" value="1"/>
</dbReference>
<feature type="region of interest" description="Disordered" evidence="4">
    <location>
        <begin position="412"/>
        <end position="480"/>
    </location>
</feature>
<dbReference type="GO" id="GO:0003682">
    <property type="term" value="F:chromatin binding"/>
    <property type="evidence" value="ECO:0007669"/>
    <property type="project" value="TreeGrafter"/>
</dbReference>
<dbReference type="AlphaFoldDB" id="A0AAE0TPF2"/>
<dbReference type="EMBL" id="JAUTXT010000090">
    <property type="protein sequence ID" value="KAK3669327.1"/>
    <property type="molecule type" value="Genomic_DNA"/>
</dbReference>
<dbReference type="FunFam" id="1.10.10.580:FF:000004">
    <property type="entry name" value="Double-strand-break repair protein rad21"/>
    <property type="match status" value="1"/>
</dbReference>
<evidence type="ECO:0000256" key="1">
    <source>
        <dbReference type="ARBA" id="ARBA00004123"/>
    </source>
</evidence>
<evidence type="ECO:0000313" key="8">
    <source>
        <dbReference type="Proteomes" id="UP001274830"/>
    </source>
</evidence>
<dbReference type="InterPro" id="IPR023093">
    <property type="entry name" value="ScpA-like_C"/>
</dbReference>
<evidence type="ECO:0000313" key="7">
    <source>
        <dbReference type="EMBL" id="KAK3669327.1"/>
    </source>
</evidence>